<accession>A0ABU6Z0F4</accession>
<organism evidence="4 5">
    <name type="scientific">Stylosanthes scabra</name>
    <dbReference type="NCBI Taxonomy" id="79078"/>
    <lineage>
        <taxon>Eukaryota</taxon>
        <taxon>Viridiplantae</taxon>
        <taxon>Streptophyta</taxon>
        <taxon>Embryophyta</taxon>
        <taxon>Tracheophyta</taxon>
        <taxon>Spermatophyta</taxon>
        <taxon>Magnoliopsida</taxon>
        <taxon>eudicotyledons</taxon>
        <taxon>Gunneridae</taxon>
        <taxon>Pentapetalae</taxon>
        <taxon>rosids</taxon>
        <taxon>fabids</taxon>
        <taxon>Fabales</taxon>
        <taxon>Fabaceae</taxon>
        <taxon>Papilionoideae</taxon>
        <taxon>50 kb inversion clade</taxon>
        <taxon>dalbergioids sensu lato</taxon>
        <taxon>Dalbergieae</taxon>
        <taxon>Pterocarpus clade</taxon>
        <taxon>Stylosanthes</taxon>
    </lineage>
</organism>
<dbReference type="PANTHER" id="PTHR33142:SF28">
    <property type="entry name" value="CYCLIN-DEPENDENT PROTEIN KINASE INHIBITOR SMR13"/>
    <property type="match status" value="1"/>
</dbReference>
<name>A0ABU6Z0F4_9FABA</name>
<dbReference type="Proteomes" id="UP001341840">
    <property type="component" value="Unassembled WGS sequence"/>
</dbReference>
<feature type="region of interest" description="Disordered" evidence="3">
    <location>
        <begin position="1"/>
        <end position="58"/>
    </location>
</feature>
<keyword evidence="5" id="KW-1185">Reference proteome</keyword>
<keyword evidence="2" id="KW-0131">Cell cycle</keyword>
<reference evidence="4 5" key="1">
    <citation type="journal article" date="2023" name="Plants (Basel)">
        <title>Bridging the Gap: Combining Genomics and Transcriptomics Approaches to Understand Stylosanthes scabra, an Orphan Legume from the Brazilian Caatinga.</title>
        <authorList>
            <person name="Ferreira-Neto J.R.C."/>
            <person name="da Silva M.D."/>
            <person name="Binneck E."/>
            <person name="de Melo N.F."/>
            <person name="da Silva R.H."/>
            <person name="de Melo A.L.T.M."/>
            <person name="Pandolfi V."/>
            <person name="Bustamante F.O."/>
            <person name="Brasileiro-Vidal A.C."/>
            <person name="Benko-Iseppon A.M."/>
        </authorList>
    </citation>
    <scope>NUCLEOTIDE SEQUENCE [LARGE SCALE GENOMIC DNA]</scope>
    <source>
        <tissue evidence="4">Leaves</tissue>
    </source>
</reference>
<dbReference type="PANTHER" id="PTHR33142">
    <property type="entry name" value="CYCLIN-DEPENDENT PROTEIN KINASE INHIBITOR SMR13"/>
    <property type="match status" value="1"/>
</dbReference>
<comment type="caution">
    <text evidence="4">The sequence shown here is derived from an EMBL/GenBank/DDBJ whole genome shotgun (WGS) entry which is preliminary data.</text>
</comment>
<sequence>MARESARRTRTTTRKLKLEARNNKISSVTSTTDKDINGGNNKNNVEEEGIRNSNNGWCTPKGKRFRIPEILTCPPPPKKIKSVIPNKFSSSSKSSIALFSATASPEEIELFFFTALKNVVST</sequence>
<protein>
    <submittedName>
        <fullName evidence="4">Uncharacterized protein</fullName>
    </submittedName>
</protein>
<proteinExistence type="predicted"/>
<evidence type="ECO:0000313" key="5">
    <source>
        <dbReference type="Proteomes" id="UP001341840"/>
    </source>
</evidence>
<evidence type="ECO:0000256" key="1">
    <source>
        <dbReference type="ARBA" id="ARBA00023013"/>
    </source>
</evidence>
<evidence type="ECO:0000256" key="3">
    <source>
        <dbReference type="SAM" id="MobiDB-lite"/>
    </source>
</evidence>
<evidence type="ECO:0000256" key="2">
    <source>
        <dbReference type="ARBA" id="ARBA00023306"/>
    </source>
</evidence>
<dbReference type="EMBL" id="JASCZI010271862">
    <property type="protein sequence ID" value="MED6215700.1"/>
    <property type="molecule type" value="Genomic_DNA"/>
</dbReference>
<dbReference type="InterPro" id="IPR040389">
    <property type="entry name" value="SMR"/>
</dbReference>
<keyword evidence="1" id="KW-0649">Protein kinase inhibitor</keyword>
<gene>
    <name evidence="4" type="ORF">PIB30_000706</name>
</gene>
<evidence type="ECO:0000313" key="4">
    <source>
        <dbReference type="EMBL" id="MED6215700.1"/>
    </source>
</evidence>